<dbReference type="Proteomes" id="UP000051647">
    <property type="component" value="Unassembled WGS sequence"/>
</dbReference>
<evidence type="ECO:0000313" key="6">
    <source>
        <dbReference type="Proteomes" id="UP000051647"/>
    </source>
</evidence>
<dbReference type="NCBIfam" id="TIGR01760">
    <property type="entry name" value="tape_meas_TP901"/>
    <property type="match status" value="1"/>
</dbReference>
<accession>A0A0R1SFP6</accession>
<dbReference type="eggNOG" id="COG5283">
    <property type="taxonomic scope" value="Bacteria"/>
</dbReference>
<dbReference type="STRING" id="1423815.FC27_GL000828"/>
<evidence type="ECO:0000259" key="4">
    <source>
        <dbReference type="Pfam" id="PF10145"/>
    </source>
</evidence>
<feature type="compositionally biased region" description="Basic residues" evidence="3">
    <location>
        <begin position="1444"/>
        <end position="1453"/>
    </location>
</feature>
<feature type="compositionally biased region" description="Polar residues" evidence="3">
    <location>
        <begin position="1427"/>
        <end position="1443"/>
    </location>
</feature>
<dbReference type="Pfam" id="PF10145">
    <property type="entry name" value="PhageMin_Tail"/>
    <property type="match status" value="1"/>
</dbReference>
<keyword evidence="1" id="KW-1188">Viral release from host cell</keyword>
<dbReference type="EMBL" id="AZFA01000002">
    <property type="protein sequence ID" value="KRL68095.1"/>
    <property type="molecule type" value="Genomic_DNA"/>
</dbReference>
<feature type="coiled-coil region" evidence="2">
    <location>
        <begin position="51"/>
        <end position="127"/>
    </location>
</feature>
<name>A0A0R1SFP6_9LACO</name>
<protein>
    <recommendedName>
        <fullName evidence="4">Phage tail tape measure protein domain-containing protein</fullName>
    </recommendedName>
</protein>
<evidence type="ECO:0000256" key="3">
    <source>
        <dbReference type="SAM" id="MobiDB-lite"/>
    </source>
</evidence>
<proteinExistence type="predicted"/>
<reference evidence="5 6" key="1">
    <citation type="journal article" date="2015" name="Genome Announc.">
        <title>Expanding the biotechnology potential of lactobacilli through comparative genomics of 213 strains and associated genera.</title>
        <authorList>
            <person name="Sun Z."/>
            <person name="Harris H.M."/>
            <person name="McCann A."/>
            <person name="Guo C."/>
            <person name="Argimon S."/>
            <person name="Zhang W."/>
            <person name="Yang X."/>
            <person name="Jeffery I.B."/>
            <person name="Cooney J.C."/>
            <person name="Kagawa T.F."/>
            <person name="Liu W."/>
            <person name="Song Y."/>
            <person name="Salvetti E."/>
            <person name="Wrobel A."/>
            <person name="Rasinkangas P."/>
            <person name="Parkhill J."/>
            <person name="Rea M.C."/>
            <person name="O'Sullivan O."/>
            <person name="Ritari J."/>
            <person name="Douillard F.P."/>
            <person name="Paul Ross R."/>
            <person name="Yang R."/>
            <person name="Briner A.E."/>
            <person name="Felis G.E."/>
            <person name="de Vos W.M."/>
            <person name="Barrangou R."/>
            <person name="Klaenhammer T.R."/>
            <person name="Caufield P.W."/>
            <person name="Cui Y."/>
            <person name="Zhang H."/>
            <person name="O'Toole P.W."/>
        </authorList>
    </citation>
    <scope>NUCLEOTIDE SEQUENCE [LARGE SCALE GENOMIC DNA]</scope>
    <source>
        <strain evidence="5 6">DSM 14857</strain>
    </source>
</reference>
<sequence length="1650" mass="177542">MAGSLGHLAATVTLNIDPFKQSSAALTSTIKNTKAALKAQDAAAKAYGNSLNGLKAKYSTMQQQMRNYQARLKEQEATYAGLSKKTAATSEEQDKLTRKQQNAAAQVNKTKANMMQLDAAMQSTNKQIVLQNSGWQKASVKLGAFGNKATRAGEKMSAVGTTMTTRVTAPIVAGFGYAAKSAIDFNSQIANIAPLLKANGESASQVKSEMTQMSDASKKWATEYGISTDKINAGMTELVKRGYSANQTMGAMPSILNAAKASGDDFNDVMTVSTSTLEQFGLKSNSTAGMLKNTERVTDSLTYTANATAAGFTDMGDAMTYVGPTAHSAGISLEETAAAIGLMSNQGIEGSVAGTALRSALTRLMKPSRQNIQGFKELGINVEDFKNHSLTLPEILNKIKNNTQGWTKEQKASAVAMAFGTQAQAGMNALINEGGGALTDLTKKTKEASGSTKEIADTMNNTSASKIARFKESLHVLAITVGEKLTPTLMPLVKDLTNVVKKFSKMDSSTQQTIIKTVALTAAIGPVLGIFGKLTSTIGRTSTAISVLTGGIARFSSAGKLGATGAQRFKSMLSKGAFEATNFAGKTATAAKAATTVGSAAVEGASGAATLAGGMEGAAGAASGFALMSGPVALGIAGVVAAVAGGVWAWNSWGKQAWESSVETSKWGTTVGKKADTALTHMKDFNGQASQALKEFDGNASESASSIVKSFKGMSDQISQTADDANKKLTEGLKGLPDDVAEIVSKAAEKQKKNNEKIKKNAKQTSDNVNDIVKNAAKKHRGYTDDENQYILNSKKKMNDDEIKLLGLSGKKKAQIQKILSEDTKNITKKEAGNQLRTLEASMNKEQAAYKKQAKQIKALYKNGFIKSKKDYNKAMSKLDEDQEKSMNKQGKKYIELGIIAEHQVGSIQSYLNSMGISYEDAANYTEKAAKKVSTSNSRIADTSKKMSKTAKTASDQWNKMVLDPKTGRIKTDAQKTINDTAKTGMGWAQLQFELKHAKITSNAKSMIGEAAIQSGRWNDLPWKEKETMIRVQGDEDLTKVVKHIDNWDKLTPKQQTAIVRAKGQKELSIAMINAGEWNDMSMKDKQALVNTSGEKDLADLLTKTGTWNNLSMKAKEAVVTGKGNAEVVDQLKNIGEWNKLDPKQKDLIVNNTASRKIVDALIDAGQWDSLTLDEKNAVVRDNASGKLIGAMVKAGVWQGLNLEDKNAIVHDKATAKLVQPLYQAGLWNGLDVKAHDAIINDKASAPVVAAMVKAGTWNDLPVDEKDAIINSKNSATDLGNLIGSYVSFDQMPEAQKNIIVNSDDAMVKFFDAGNTLTRWNMSKSDKKKLTAENLDVLEKTKTGERAVGTYNGKPVIIKKLRGDKAQLIGEINASSDAINKHNKKKVDTKKYKGDASNNKQASKESRDATQRHNKKKVDTKKYKGDPSNNKQASKESQNATQRHNNKKAHTKKYKGDAGDVIKKSKAAIGAILNWNGQNPVVHSFVTVVSKIFRHAKGTNDSGEEIAMVNDERGSMFRELIKLPTGEQFIPQGRNVMVTLPKHSQVVPANQTNRLLGGIKQYANGTPGYSSVVKDFNELSPSLTNQTTQYFNSSNPVNNSPVKNHNEYTINIQAAVSSDTDIRKLADKVMREIKRKDDRNILAQGGGVNY</sequence>
<feature type="region of interest" description="Disordered" evidence="3">
    <location>
        <begin position="1380"/>
        <end position="1458"/>
    </location>
</feature>
<evidence type="ECO:0000313" key="5">
    <source>
        <dbReference type="EMBL" id="KRL68095.1"/>
    </source>
</evidence>
<dbReference type="PANTHER" id="PTHR37813:SF1">
    <property type="entry name" value="FELS-2 PROPHAGE PROTEIN"/>
    <property type="match status" value="1"/>
</dbReference>
<comment type="caution">
    <text evidence="5">The sequence shown here is derived from an EMBL/GenBank/DDBJ whole genome shotgun (WGS) entry which is preliminary data.</text>
</comment>
<evidence type="ECO:0000256" key="1">
    <source>
        <dbReference type="ARBA" id="ARBA00022612"/>
    </source>
</evidence>
<organism evidence="5 6">
    <name type="scientific">Companilactobacillus versmoldensis DSM 14857 = KCTC 3814</name>
    <dbReference type="NCBI Taxonomy" id="1423815"/>
    <lineage>
        <taxon>Bacteria</taxon>
        <taxon>Bacillati</taxon>
        <taxon>Bacillota</taxon>
        <taxon>Bacilli</taxon>
        <taxon>Lactobacillales</taxon>
        <taxon>Lactobacillaceae</taxon>
        <taxon>Companilactobacillus</taxon>
    </lineage>
</organism>
<keyword evidence="6" id="KW-1185">Reference proteome</keyword>
<dbReference type="PANTHER" id="PTHR37813">
    <property type="entry name" value="FELS-2 PROPHAGE PROTEIN"/>
    <property type="match status" value="1"/>
</dbReference>
<keyword evidence="2" id="KW-0175">Coiled coil</keyword>
<feature type="compositionally biased region" description="Basic and acidic residues" evidence="3">
    <location>
        <begin position="1402"/>
        <end position="1411"/>
    </location>
</feature>
<dbReference type="PATRIC" id="fig|1423815.3.peg.839"/>
<dbReference type="RefSeq" id="WP_010623931.1">
    <property type="nucleotide sequence ID" value="NZ_AZFA01000002.1"/>
</dbReference>
<gene>
    <name evidence="5" type="ORF">FC27_GL000828</name>
</gene>
<feature type="coiled-coil region" evidence="2">
    <location>
        <begin position="829"/>
        <end position="856"/>
    </location>
</feature>
<feature type="domain" description="Phage tail tape measure protein" evidence="4">
    <location>
        <begin position="215"/>
        <end position="420"/>
    </location>
</feature>
<dbReference type="InterPro" id="IPR010090">
    <property type="entry name" value="Phage_tape_meas"/>
</dbReference>
<evidence type="ECO:0000256" key="2">
    <source>
        <dbReference type="SAM" id="Coils"/>
    </source>
</evidence>
<feature type="coiled-coil region" evidence="2">
    <location>
        <begin position="741"/>
        <end position="768"/>
    </location>
</feature>
<dbReference type="OrthoDB" id="2137849at2"/>